<evidence type="ECO:0000313" key="3">
    <source>
        <dbReference type="Proteomes" id="UP001595818"/>
    </source>
</evidence>
<dbReference type="InterPro" id="IPR011059">
    <property type="entry name" value="Metal-dep_hydrolase_composite"/>
</dbReference>
<dbReference type="SUPFAM" id="SSF51556">
    <property type="entry name" value="Metallo-dependent hydrolases"/>
    <property type="match status" value="1"/>
</dbReference>
<feature type="domain" description="Amidohydrolase-related" evidence="1">
    <location>
        <begin position="350"/>
        <end position="435"/>
    </location>
</feature>
<dbReference type="Gene3D" id="3.20.20.140">
    <property type="entry name" value="Metal-dependent hydrolases"/>
    <property type="match status" value="1"/>
</dbReference>
<proteinExistence type="predicted"/>
<comment type="caution">
    <text evidence="2">The sequence shown here is derived from an EMBL/GenBank/DDBJ whole genome shotgun (WGS) entry which is preliminary data.</text>
</comment>
<dbReference type="InterPro" id="IPR032466">
    <property type="entry name" value="Metal_Hydrolase"/>
</dbReference>
<protein>
    <submittedName>
        <fullName evidence="2">Amidohydrolase family protein</fullName>
    </submittedName>
</protein>
<accession>A0ABV9T5Q1</accession>
<dbReference type="PANTHER" id="PTHR43135">
    <property type="entry name" value="ALPHA-D-RIBOSE 1-METHYLPHOSPHONATE 5-TRIPHOSPHATE DIPHOSPHATASE"/>
    <property type="match status" value="1"/>
</dbReference>
<dbReference type="SUPFAM" id="SSF51338">
    <property type="entry name" value="Composite domain of metallo-dependent hydrolases"/>
    <property type="match status" value="1"/>
</dbReference>
<evidence type="ECO:0000313" key="2">
    <source>
        <dbReference type="EMBL" id="MFC4873949.1"/>
    </source>
</evidence>
<dbReference type="PANTHER" id="PTHR43135:SF3">
    <property type="entry name" value="ALPHA-D-RIBOSE 1-METHYLPHOSPHONATE 5-TRIPHOSPHATE DIPHOSPHATASE"/>
    <property type="match status" value="1"/>
</dbReference>
<dbReference type="InterPro" id="IPR006680">
    <property type="entry name" value="Amidohydro-rel"/>
</dbReference>
<dbReference type="EMBL" id="JBHSJJ010000014">
    <property type="protein sequence ID" value="MFC4873949.1"/>
    <property type="molecule type" value="Genomic_DNA"/>
</dbReference>
<dbReference type="Pfam" id="PF01979">
    <property type="entry name" value="Amidohydro_1"/>
    <property type="match status" value="1"/>
</dbReference>
<dbReference type="InterPro" id="IPR051781">
    <property type="entry name" value="Metallo-dep_Hydrolase"/>
</dbReference>
<keyword evidence="3" id="KW-1185">Reference proteome</keyword>
<dbReference type="Proteomes" id="UP001595818">
    <property type="component" value="Unassembled WGS sequence"/>
</dbReference>
<gene>
    <name evidence="2" type="ORF">ACFPFU_19750</name>
</gene>
<dbReference type="RefSeq" id="WP_377067320.1">
    <property type="nucleotide sequence ID" value="NZ_JBHSJJ010000014.1"/>
</dbReference>
<sequence length="558" mass="62033">MPSVIWRPFVVILLLTLPLSGTISFAQSDKTGERRVSDTYVITNATIIPEPGKILTRQHLLFSEGVIKDIGDDIHIPAHAQKIKGDTLFLYPGFIDMANKIGVSKPNIPEKPADFDPSNPLPEIAGIHPHFSVLDHYSQNNDQDADWRKLGFTIAQKLPMGNGMLPGTTAVVLYGHKDKNNILDEKHSLYAKFSTVGGVYPNTTLGVMAKWRDLYHNAGLHSTHTSHYSSNRISIRPEQNKILEALSPIWEKQLPVLFEVSNELEMRRAIKLRDEAPFHLVLNGVNEGEQLLPIIRKEKIDVVLTLNLPKDKHGSNEDQSPEETHADYEARLKRSKEAYHKALSLAGEYEKAGIPFSFTTKHLAKNDFFDNLKLMIEKGLSKDGALAALTINPAGLLGLESRAGTLEKGKMANLIALTDTLFHEDAEISFVVVDGYLFKYETNNGKNGKKDESQYWTYTAETDAGTSQGHWKLNKTADGYEGTVTYDDPDGGGEKSVPMQNIKVDATRMRFEFHVDAGGNKLFIKIDGDISGDELTGKLNIIDFGSFPIKAKKTEKPD</sequence>
<name>A0ABV9T5Q1_9BACT</name>
<evidence type="ECO:0000259" key="1">
    <source>
        <dbReference type="Pfam" id="PF01979"/>
    </source>
</evidence>
<reference evidence="3" key="1">
    <citation type="journal article" date="2019" name="Int. J. Syst. Evol. Microbiol.">
        <title>The Global Catalogue of Microorganisms (GCM) 10K type strain sequencing project: providing services to taxonomists for standard genome sequencing and annotation.</title>
        <authorList>
            <consortium name="The Broad Institute Genomics Platform"/>
            <consortium name="The Broad Institute Genome Sequencing Center for Infectious Disease"/>
            <person name="Wu L."/>
            <person name="Ma J."/>
        </authorList>
    </citation>
    <scope>NUCLEOTIDE SEQUENCE [LARGE SCALE GENOMIC DNA]</scope>
    <source>
        <strain evidence="3">CGMCC 4.7466</strain>
    </source>
</reference>
<organism evidence="2 3">
    <name type="scientific">Negadavirga shengliensis</name>
    <dbReference type="NCBI Taxonomy" id="1389218"/>
    <lineage>
        <taxon>Bacteria</taxon>
        <taxon>Pseudomonadati</taxon>
        <taxon>Bacteroidota</taxon>
        <taxon>Cytophagia</taxon>
        <taxon>Cytophagales</taxon>
        <taxon>Cyclobacteriaceae</taxon>
        <taxon>Negadavirga</taxon>
    </lineage>
</organism>